<dbReference type="PANTHER" id="PTHR33874">
    <property type="entry name" value="RING FINGER PROTEIN"/>
    <property type="match status" value="1"/>
</dbReference>
<evidence type="ECO:0000313" key="2">
    <source>
        <dbReference type="EMBL" id="KAG0562271.1"/>
    </source>
</evidence>
<gene>
    <name evidence="2" type="ORF">KC19_9G132400</name>
</gene>
<sequence length="250" mass="27605">MGVNDVSEAVVEVAWAALNTQQEAELKELLAVEVIENDKLRRSLKVYEKVIEDLELADAVAAARIEDSSSDSASTASCQEPRTPDMYDKLRDKLSSPEFLQQLASNEGEKPVDPSVMRGGDQEKGLWMFVSDDNVLPKEERDELGTNEGYVVITQQDIVDGVACFVARSISSLPQSKTMSPDELQQAIISAFSELQKTGKLRNLWSCAHLLYAATSWGSTALGLYKNPVIRRAAWMAVYTSSSIILRLFP</sequence>
<keyword evidence="3" id="KW-1185">Reference proteome</keyword>
<accession>A0A8T0GRJ0</accession>
<comment type="caution">
    <text evidence="2">The sequence shown here is derived from an EMBL/GenBank/DDBJ whole genome shotgun (WGS) entry which is preliminary data.</text>
</comment>
<evidence type="ECO:0000313" key="3">
    <source>
        <dbReference type="Proteomes" id="UP000822688"/>
    </source>
</evidence>
<name>A0A8T0GRJ0_CERPU</name>
<proteinExistence type="predicted"/>
<feature type="region of interest" description="Disordered" evidence="1">
    <location>
        <begin position="65"/>
        <end position="89"/>
    </location>
</feature>
<dbReference type="Proteomes" id="UP000822688">
    <property type="component" value="Chromosome 9"/>
</dbReference>
<dbReference type="PANTHER" id="PTHR33874:SF4">
    <property type="entry name" value="EXPRESSED PROTEIN"/>
    <property type="match status" value="1"/>
</dbReference>
<dbReference type="OrthoDB" id="2014733at2759"/>
<reference evidence="2" key="1">
    <citation type="submission" date="2020-06" db="EMBL/GenBank/DDBJ databases">
        <title>WGS assembly of Ceratodon purpureus strain R40.</title>
        <authorList>
            <person name="Carey S.B."/>
            <person name="Jenkins J."/>
            <person name="Shu S."/>
            <person name="Lovell J.T."/>
            <person name="Sreedasyam A."/>
            <person name="Maumus F."/>
            <person name="Tiley G.P."/>
            <person name="Fernandez-Pozo N."/>
            <person name="Barry K."/>
            <person name="Chen C."/>
            <person name="Wang M."/>
            <person name="Lipzen A."/>
            <person name="Daum C."/>
            <person name="Saski C.A."/>
            <person name="Payton A.C."/>
            <person name="Mcbreen J.C."/>
            <person name="Conrad R.E."/>
            <person name="Kollar L.M."/>
            <person name="Olsson S."/>
            <person name="Huttunen S."/>
            <person name="Landis J.B."/>
            <person name="Wickett N.J."/>
            <person name="Johnson M.G."/>
            <person name="Rensing S.A."/>
            <person name="Grimwood J."/>
            <person name="Schmutz J."/>
            <person name="Mcdaniel S.F."/>
        </authorList>
    </citation>
    <scope>NUCLEOTIDE SEQUENCE</scope>
    <source>
        <strain evidence="2">R40</strain>
    </source>
</reference>
<dbReference type="EMBL" id="CM026430">
    <property type="protein sequence ID" value="KAG0562271.1"/>
    <property type="molecule type" value="Genomic_DNA"/>
</dbReference>
<dbReference type="AlphaFoldDB" id="A0A8T0GRJ0"/>
<evidence type="ECO:0000256" key="1">
    <source>
        <dbReference type="SAM" id="MobiDB-lite"/>
    </source>
</evidence>
<organism evidence="2 3">
    <name type="scientific">Ceratodon purpureus</name>
    <name type="common">Fire moss</name>
    <name type="synonym">Dicranum purpureum</name>
    <dbReference type="NCBI Taxonomy" id="3225"/>
    <lineage>
        <taxon>Eukaryota</taxon>
        <taxon>Viridiplantae</taxon>
        <taxon>Streptophyta</taxon>
        <taxon>Embryophyta</taxon>
        <taxon>Bryophyta</taxon>
        <taxon>Bryophytina</taxon>
        <taxon>Bryopsida</taxon>
        <taxon>Dicranidae</taxon>
        <taxon>Pseudoditrichales</taxon>
        <taxon>Ditrichaceae</taxon>
        <taxon>Ceratodon</taxon>
    </lineage>
</organism>
<protein>
    <submittedName>
        <fullName evidence="2">Uncharacterized protein</fullName>
    </submittedName>
</protein>